<feature type="transmembrane region" description="Helical" evidence="8">
    <location>
        <begin position="168"/>
        <end position="189"/>
    </location>
</feature>
<dbReference type="Pfam" id="PF00361">
    <property type="entry name" value="Proton_antipo_M"/>
    <property type="match status" value="1"/>
</dbReference>
<feature type="transmembrane region" description="Helical" evidence="8">
    <location>
        <begin position="465"/>
        <end position="489"/>
    </location>
</feature>
<evidence type="ECO:0000256" key="1">
    <source>
        <dbReference type="ARBA" id="ARBA00004651"/>
    </source>
</evidence>
<organism evidence="10 11">
    <name type="scientific">Desulfofervidus auxilii</name>
    <dbReference type="NCBI Taxonomy" id="1621989"/>
    <lineage>
        <taxon>Bacteria</taxon>
        <taxon>Pseudomonadati</taxon>
        <taxon>Thermodesulfobacteriota</taxon>
        <taxon>Candidatus Desulfofervidia</taxon>
        <taxon>Candidatus Desulfofervidales</taxon>
        <taxon>Candidatus Desulfofervidaceae</taxon>
        <taxon>Candidatus Desulfofervidus</taxon>
    </lineage>
</organism>
<evidence type="ECO:0000313" key="10">
    <source>
        <dbReference type="EMBL" id="AMM41406.1"/>
    </source>
</evidence>
<dbReference type="InterPro" id="IPR050586">
    <property type="entry name" value="CPA3_Na-H_Antiporter_D"/>
</dbReference>
<feature type="transmembrane region" description="Helical" evidence="8">
    <location>
        <begin position="112"/>
        <end position="130"/>
    </location>
</feature>
<evidence type="ECO:0000259" key="9">
    <source>
        <dbReference type="Pfam" id="PF00361"/>
    </source>
</evidence>
<feature type="transmembrane region" description="Helical" evidence="8">
    <location>
        <begin position="340"/>
        <end position="360"/>
    </location>
</feature>
<feature type="transmembrane region" description="Helical" evidence="8">
    <location>
        <begin position="33"/>
        <end position="54"/>
    </location>
</feature>
<name>A0A7U4QLA2_DESA2</name>
<dbReference type="InterPro" id="IPR001750">
    <property type="entry name" value="ND/Mrp_TM"/>
</dbReference>
<dbReference type="GO" id="GO:0008137">
    <property type="term" value="F:NADH dehydrogenase (ubiquinone) activity"/>
    <property type="evidence" value="ECO:0007669"/>
    <property type="project" value="InterPro"/>
</dbReference>
<reference evidence="10 11" key="1">
    <citation type="submission" date="2015-10" db="EMBL/GenBank/DDBJ databases">
        <title>Candidatus Desulfofervidus auxilii, a hydrogenotrophic sulfate-reducing bacterium involved in the thermophilic anaerobic oxidation of methane.</title>
        <authorList>
            <person name="Krukenberg V."/>
            <person name="Richter M."/>
            <person name="Wegener G."/>
        </authorList>
    </citation>
    <scope>NUCLEOTIDE SEQUENCE [LARGE SCALE GENOMIC DNA]</scope>
    <source>
        <strain evidence="10 11">HS1</strain>
    </source>
</reference>
<gene>
    <name evidence="10" type="primary">mnhD</name>
    <name evidence="10" type="ORF">HS1_001610</name>
</gene>
<proteinExistence type="inferred from homology"/>
<dbReference type="AlphaFoldDB" id="A0A7U4QLA2"/>
<evidence type="ECO:0000256" key="3">
    <source>
        <dbReference type="ARBA" id="ARBA00022475"/>
    </source>
</evidence>
<dbReference type="PRINTS" id="PR01437">
    <property type="entry name" value="NUOXDRDTASE4"/>
</dbReference>
<feature type="transmembrane region" description="Helical" evidence="8">
    <location>
        <begin position="210"/>
        <end position="229"/>
    </location>
</feature>
<keyword evidence="6 8" id="KW-0472">Membrane</keyword>
<keyword evidence="4 7" id="KW-0812">Transmembrane</keyword>
<keyword evidence="3" id="KW-1003">Cell membrane</keyword>
<dbReference type="OrthoDB" id="9781596at2"/>
<dbReference type="RefSeq" id="WP_066063493.1">
    <property type="nucleotide sequence ID" value="NZ_CP013015.1"/>
</dbReference>
<feature type="transmembrane region" description="Helical" evidence="8">
    <location>
        <begin position="284"/>
        <end position="303"/>
    </location>
</feature>
<evidence type="ECO:0000256" key="8">
    <source>
        <dbReference type="SAM" id="Phobius"/>
    </source>
</evidence>
<feature type="domain" description="NADH:quinone oxidoreductase/Mrp antiporter transmembrane" evidence="9">
    <location>
        <begin position="134"/>
        <end position="424"/>
    </location>
</feature>
<comment type="subcellular location">
    <subcellularLocation>
        <location evidence="1">Cell membrane</location>
        <topology evidence="1">Multi-pass membrane protein</topology>
    </subcellularLocation>
    <subcellularLocation>
        <location evidence="7">Membrane</location>
        <topology evidence="7">Multi-pass membrane protein</topology>
    </subcellularLocation>
</comment>
<dbReference type="EMBL" id="CP013015">
    <property type="protein sequence ID" value="AMM41406.1"/>
    <property type="molecule type" value="Genomic_DNA"/>
</dbReference>
<feature type="transmembrane region" description="Helical" evidence="8">
    <location>
        <begin position="241"/>
        <end position="263"/>
    </location>
</feature>
<dbReference type="KEGG" id="daw:HS1_001610"/>
<sequence length="501" mass="55175">MIQEQFPAMIVVTPLIMSFILFTVSWWNKRLCFPILLATLSACLVFAVGILDMVMKHGQPIHYHLGGWDPPWGIEYMIDHLNALVLVAVAVVAWLVALYAKSVVEKELHESKLPQFYTLFLLQVTGLFGITATGDMFNLYVLLEIASFSAYAIIAMGERGADFAAFRYVIFGTIGACAYLLGVGYLYILTGSLNMTDLINLIPKLFYNKALLVGFAFFLVGVGIKMGIFPLHTWLPDAYTLAPSAVSALLAPLFTKVGAYVIVRIMFTVFDPSFSIKLYPVMDILGWIAAIGIAFACIMALAQSDLKRMLCYLIVAEMGYIVIGIASANRLGLTGAILHIINDMFMMACLFTVVGAIMYQTGTRNIYQFRYLHRTMPVTLGVFVVGALSVVGVPPMCGFFSKWYLILGTIEAKKWLLLFVLLASSLVNAILFFRVIENAYLEPRGEHAFAHDGGHPSISLDGVPWSMLISMLMIAAGIILLGVFSGVIIKHVIQFAVPASF</sequence>
<protein>
    <submittedName>
        <fullName evidence="10">Monovalent cation/H+ antiporter subunit D</fullName>
    </submittedName>
</protein>
<dbReference type="PANTHER" id="PTHR42703:SF1">
    <property type="entry name" value="NA(+)_H(+) ANTIPORTER SUBUNIT D1"/>
    <property type="match status" value="1"/>
</dbReference>
<feature type="transmembrane region" description="Helical" evidence="8">
    <location>
        <begin position="7"/>
        <end position="27"/>
    </location>
</feature>
<evidence type="ECO:0000256" key="6">
    <source>
        <dbReference type="ARBA" id="ARBA00023136"/>
    </source>
</evidence>
<keyword evidence="11" id="KW-1185">Reference proteome</keyword>
<dbReference type="GO" id="GO:0005886">
    <property type="term" value="C:plasma membrane"/>
    <property type="evidence" value="ECO:0007669"/>
    <property type="project" value="UniProtKB-SubCell"/>
</dbReference>
<keyword evidence="5 8" id="KW-1133">Transmembrane helix</keyword>
<comment type="similarity">
    <text evidence="2">Belongs to the CPA3 antiporters (TC 2.A.63) subunit D family.</text>
</comment>
<evidence type="ECO:0000313" key="11">
    <source>
        <dbReference type="Proteomes" id="UP000070560"/>
    </source>
</evidence>
<feature type="transmembrane region" description="Helical" evidence="8">
    <location>
        <begin position="137"/>
        <end position="156"/>
    </location>
</feature>
<accession>A0A7U4QLA2</accession>
<feature type="transmembrane region" description="Helical" evidence="8">
    <location>
        <begin position="309"/>
        <end position="328"/>
    </location>
</feature>
<dbReference type="GO" id="GO:0042773">
    <property type="term" value="P:ATP synthesis coupled electron transport"/>
    <property type="evidence" value="ECO:0007669"/>
    <property type="project" value="InterPro"/>
</dbReference>
<evidence type="ECO:0000256" key="4">
    <source>
        <dbReference type="ARBA" id="ARBA00022692"/>
    </source>
</evidence>
<dbReference type="PANTHER" id="PTHR42703">
    <property type="entry name" value="NADH DEHYDROGENASE"/>
    <property type="match status" value="1"/>
</dbReference>
<feature type="transmembrane region" description="Helical" evidence="8">
    <location>
        <begin position="415"/>
        <end position="436"/>
    </location>
</feature>
<dbReference type="InterPro" id="IPR003918">
    <property type="entry name" value="NADH_UbQ_OxRdtase"/>
</dbReference>
<dbReference type="Proteomes" id="UP000070560">
    <property type="component" value="Chromosome"/>
</dbReference>
<feature type="transmembrane region" description="Helical" evidence="8">
    <location>
        <begin position="81"/>
        <end position="100"/>
    </location>
</feature>
<evidence type="ECO:0000256" key="5">
    <source>
        <dbReference type="ARBA" id="ARBA00022989"/>
    </source>
</evidence>
<feature type="transmembrane region" description="Helical" evidence="8">
    <location>
        <begin position="380"/>
        <end position="403"/>
    </location>
</feature>
<evidence type="ECO:0000256" key="7">
    <source>
        <dbReference type="RuleBase" id="RU000320"/>
    </source>
</evidence>
<evidence type="ECO:0000256" key="2">
    <source>
        <dbReference type="ARBA" id="ARBA00005346"/>
    </source>
</evidence>